<dbReference type="PANTHER" id="PTHR24300:SF375">
    <property type="entry name" value="CYTOCHROME P450 FAMILY"/>
    <property type="match status" value="1"/>
</dbReference>
<keyword evidence="11 14" id="KW-0408">Iron</keyword>
<dbReference type="EMBL" id="BMAW01128305">
    <property type="protein sequence ID" value="GFU24920.1"/>
    <property type="molecule type" value="Genomic_DNA"/>
</dbReference>
<dbReference type="InterPro" id="IPR001128">
    <property type="entry name" value="Cyt_P450"/>
</dbReference>
<evidence type="ECO:0000256" key="4">
    <source>
        <dbReference type="ARBA" id="ARBA00004406"/>
    </source>
</evidence>
<keyword evidence="17" id="KW-1185">Reference proteome</keyword>
<dbReference type="OrthoDB" id="3934656at2759"/>
<proteinExistence type="inferred from homology"/>
<dbReference type="Pfam" id="PF00067">
    <property type="entry name" value="p450"/>
    <property type="match status" value="1"/>
</dbReference>
<evidence type="ECO:0000256" key="11">
    <source>
        <dbReference type="ARBA" id="ARBA00023004"/>
    </source>
</evidence>
<dbReference type="PRINTS" id="PR00463">
    <property type="entry name" value="EP450I"/>
</dbReference>
<comment type="cofactor">
    <cofactor evidence="1 14">
        <name>heme</name>
        <dbReference type="ChEBI" id="CHEBI:30413"/>
    </cofactor>
</comment>
<dbReference type="GO" id="GO:0006082">
    <property type="term" value="P:organic acid metabolic process"/>
    <property type="evidence" value="ECO:0007669"/>
    <property type="project" value="TreeGrafter"/>
</dbReference>
<keyword evidence="9" id="KW-0492">Microsome</keyword>
<dbReference type="GO" id="GO:0005789">
    <property type="term" value="C:endoplasmic reticulum membrane"/>
    <property type="evidence" value="ECO:0007669"/>
    <property type="project" value="UniProtKB-SubCell"/>
</dbReference>
<protein>
    <submittedName>
        <fullName evidence="16">Cytochrome P450 2U1</fullName>
    </submittedName>
</protein>
<evidence type="ECO:0000256" key="10">
    <source>
        <dbReference type="ARBA" id="ARBA00023002"/>
    </source>
</evidence>
<dbReference type="InterPro" id="IPR017972">
    <property type="entry name" value="Cyt_P450_CS"/>
</dbReference>
<dbReference type="GO" id="GO:0020037">
    <property type="term" value="F:heme binding"/>
    <property type="evidence" value="ECO:0007669"/>
    <property type="project" value="InterPro"/>
</dbReference>
<evidence type="ECO:0000256" key="14">
    <source>
        <dbReference type="PIRSR" id="PIRSR602401-1"/>
    </source>
</evidence>
<comment type="similarity">
    <text evidence="5 15">Belongs to the cytochrome P450 family.</text>
</comment>
<dbReference type="FunFam" id="1.10.630.10:FF:000238">
    <property type="entry name" value="Cytochrome P450 2A6"/>
    <property type="match status" value="1"/>
</dbReference>
<dbReference type="GO" id="GO:0005506">
    <property type="term" value="F:iron ion binding"/>
    <property type="evidence" value="ECO:0007669"/>
    <property type="project" value="InterPro"/>
</dbReference>
<comment type="caution">
    <text evidence="16">The sequence shown here is derived from an EMBL/GenBank/DDBJ whole genome shotgun (WGS) entry which is preliminary data.</text>
</comment>
<keyword evidence="7 14" id="KW-0479">Metal-binding</keyword>
<dbReference type="Proteomes" id="UP000887013">
    <property type="component" value="Unassembled WGS sequence"/>
</dbReference>
<evidence type="ECO:0000256" key="13">
    <source>
        <dbReference type="ARBA" id="ARBA00023136"/>
    </source>
</evidence>
<evidence type="ECO:0000313" key="17">
    <source>
        <dbReference type="Proteomes" id="UP000887013"/>
    </source>
</evidence>
<organism evidence="16 17">
    <name type="scientific">Nephila pilipes</name>
    <name type="common">Giant wood spider</name>
    <name type="synonym">Nephila maculata</name>
    <dbReference type="NCBI Taxonomy" id="299642"/>
    <lineage>
        <taxon>Eukaryota</taxon>
        <taxon>Metazoa</taxon>
        <taxon>Ecdysozoa</taxon>
        <taxon>Arthropoda</taxon>
        <taxon>Chelicerata</taxon>
        <taxon>Arachnida</taxon>
        <taxon>Araneae</taxon>
        <taxon>Araneomorphae</taxon>
        <taxon>Entelegynae</taxon>
        <taxon>Araneoidea</taxon>
        <taxon>Nephilidae</taxon>
        <taxon>Nephila</taxon>
    </lineage>
</organism>
<evidence type="ECO:0000256" key="15">
    <source>
        <dbReference type="RuleBase" id="RU000461"/>
    </source>
</evidence>
<evidence type="ECO:0000256" key="12">
    <source>
        <dbReference type="ARBA" id="ARBA00023033"/>
    </source>
</evidence>
<dbReference type="InterPro" id="IPR036396">
    <property type="entry name" value="Cyt_P450_sf"/>
</dbReference>
<name>A0A8X6QH12_NEPPI</name>
<keyword evidence="13" id="KW-0472">Membrane</keyword>
<sequence length="413" mass="47396">MCWYKQVAMVAGLQASVQDLCGLLSWWRSLSFSSVNGEEWVEQRNYSVKTIKNLGVGRSDWETSVQEEVENFIRVVSRYDGRAFDINKLLTASVANNISSFIFKKRLPINNQNVEFLYRSVNAISQFAAQIGFRSCFPLLCDFLAALGLTEYASNKKDIIEFNKFVRKEVENKKSVAEKNSEDFIEGYLIKIRQNQENNLGNSFNYTNLHGNLQALFIGASDTTQTSLTWLLLAMATHLDIQSKVHEEIDAVLGKERKINWRDRSTLPYTYAVIMEGQRWKTIAPINTARIATEDITLGGYDIPKGTVIMANNWGVHNDSKYWKDPEKFQPERFLLEDGKKVNMKPESYIPFSYGKRNCPGEVIAMIEMLFYFVALLQRFQVLPPKGKVPNMKATLGLTYHPVAQELRFVRRE</sequence>
<reference evidence="16" key="1">
    <citation type="submission" date="2020-08" db="EMBL/GenBank/DDBJ databases">
        <title>Multicomponent nature underlies the extraordinary mechanical properties of spider dragline silk.</title>
        <authorList>
            <person name="Kono N."/>
            <person name="Nakamura H."/>
            <person name="Mori M."/>
            <person name="Yoshida Y."/>
            <person name="Ohtoshi R."/>
            <person name="Malay A.D."/>
            <person name="Moran D.A.P."/>
            <person name="Tomita M."/>
            <person name="Numata K."/>
            <person name="Arakawa K."/>
        </authorList>
    </citation>
    <scope>NUCLEOTIDE SEQUENCE</scope>
</reference>
<evidence type="ECO:0000256" key="5">
    <source>
        <dbReference type="ARBA" id="ARBA00010617"/>
    </source>
</evidence>
<dbReference type="PRINTS" id="PR00385">
    <property type="entry name" value="P450"/>
</dbReference>
<dbReference type="PANTHER" id="PTHR24300">
    <property type="entry name" value="CYTOCHROME P450 508A4-RELATED"/>
    <property type="match status" value="1"/>
</dbReference>
<dbReference type="SUPFAM" id="SSF48264">
    <property type="entry name" value="Cytochrome P450"/>
    <property type="match status" value="1"/>
</dbReference>
<keyword evidence="6 14" id="KW-0349">Heme</keyword>
<keyword evidence="8" id="KW-0256">Endoplasmic reticulum</keyword>
<feature type="binding site" description="axial binding residue" evidence="14">
    <location>
        <position position="359"/>
    </location>
    <ligand>
        <name>heme</name>
        <dbReference type="ChEBI" id="CHEBI:30413"/>
    </ligand>
    <ligandPart>
        <name>Fe</name>
        <dbReference type="ChEBI" id="CHEBI:18248"/>
    </ligandPart>
</feature>
<dbReference type="GO" id="GO:0016712">
    <property type="term" value="F:oxidoreductase activity, acting on paired donors, with incorporation or reduction of molecular oxygen, reduced flavin or flavoprotein as one donor, and incorporation of one atom of oxygen"/>
    <property type="evidence" value="ECO:0007669"/>
    <property type="project" value="TreeGrafter"/>
</dbReference>
<evidence type="ECO:0000256" key="1">
    <source>
        <dbReference type="ARBA" id="ARBA00001971"/>
    </source>
</evidence>
<dbReference type="InterPro" id="IPR002401">
    <property type="entry name" value="Cyt_P450_E_grp-I"/>
</dbReference>
<evidence type="ECO:0000256" key="6">
    <source>
        <dbReference type="ARBA" id="ARBA00022617"/>
    </source>
</evidence>
<dbReference type="Gene3D" id="1.10.630.10">
    <property type="entry name" value="Cytochrome P450"/>
    <property type="match status" value="1"/>
</dbReference>
<comment type="subcellular location">
    <subcellularLocation>
        <location evidence="4">Endoplasmic reticulum membrane</location>
        <topology evidence="4">Peripheral membrane protein</topology>
    </subcellularLocation>
    <subcellularLocation>
        <location evidence="3">Microsome membrane</location>
        <topology evidence="3">Peripheral membrane protein</topology>
    </subcellularLocation>
</comment>
<comment type="function">
    <text evidence="2">May be involved in the metabolism of insect hormones and in the breakdown of synthetic insecticides.</text>
</comment>
<evidence type="ECO:0000256" key="2">
    <source>
        <dbReference type="ARBA" id="ARBA00003690"/>
    </source>
</evidence>
<accession>A0A8X6QH12</accession>
<dbReference type="GO" id="GO:0006805">
    <property type="term" value="P:xenobiotic metabolic process"/>
    <property type="evidence" value="ECO:0007669"/>
    <property type="project" value="TreeGrafter"/>
</dbReference>
<keyword evidence="12 15" id="KW-0503">Monooxygenase</keyword>
<evidence type="ECO:0000256" key="8">
    <source>
        <dbReference type="ARBA" id="ARBA00022824"/>
    </source>
</evidence>
<gene>
    <name evidence="16" type="primary">CYP2U1</name>
    <name evidence="16" type="ORF">NPIL_29721</name>
</gene>
<keyword evidence="10 15" id="KW-0560">Oxidoreductase</keyword>
<evidence type="ECO:0000256" key="3">
    <source>
        <dbReference type="ARBA" id="ARBA00004174"/>
    </source>
</evidence>
<evidence type="ECO:0000256" key="7">
    <source>
        <dbReference type="ARBA" id="ARBA00022723"/>
    </source>
</evidence>
<dbReference type="AlphaFoldDB" id="A0A8X6QH12"/>
<evidence type="ECO:0000313" key="16">
    <source>
        <dbReference type="EMBL" id="GFU24920.1"/>
    </source>
</evidence>
<evidence type="ECO:0000256" key="9">
    <source>
        <dbReference type="ARBA" id="ARBA00022848"/>
    </source>
</evidence>
<dbReference type="InterPro" id="IPR050182">
    <property type="entry name" value="Cytochrome_P450_fam2"/>
</dbReference>
<dbReference type="PROSITE" id="PS00086">
    <property type="entry name" value="CYTOCHROME_P450"/>
    <property type="match status" value="1"/>
</dbReference>